<comment type="caution">
    <text evidence="1">The sequence shown here is derived from an EMBL/GenBank/DDBJ whole genome shotgun (WGS) entry which is preliminary data.</text>
</comment>
<organism evidence="1 2">
    <name type="scientific">Plakobranchus ocellatus</name>
    <dbReference type="NCBI Taxonomy" id="259542"/>
    <lineage>
        <taxon>Eukaryota</taxon>
        <taxon>Metazoa</taxon>
        <taxon>Spiralia</taxon>
        <taxon>Lophotrochozoa</taxon>
        <taxon>Mollusca</taxon>
        <taxon>Gastropoda</taxon>
        <taxon>Heterobranchia</taxon>
        <taxon>Euthyneura</taxon>
        <taxon>Panpulmonata</taxon>
        <taxon>Sacoglossa</taxon>
        <taxon>Placobranchoidea</taxon>
        <taxon>Plakobranchidae</taxon>
        <taxon>Plakobranchus</taxon>
    </lineage>
</organism>
<dbReference type="AlphaFoldDB" id="A0AAV3ZG09"/>
<proteinExistence type="predicted"/>
<protein>
    <submittedName>
        <fullName evidence="1">Uncharacterized protein</fullName>
    </submittedName>
</protein>
<dbReference type="Proteomes" id="UP000735302">
    <property type="component" value="Unassembled WGS sequence"/>
</dbReference>
<reference evidence="1 2" key="1">
    <citation type="journal article" date="2021" name="Elife">
        <title>Chloroplast acquisition without the gene transfer in kleptoplastic sea slugs, Plakobranchus ocellatus.</title>
        <authorList>
            <person name="Maeda T."/>
            <person name="Takahashi S."/>
            <person name="Yoshida T."/>
            <person name="Shimamura S."/>
            <person name="Takaki Y."/>
            <person name="Nagai Y."/>
            <person name="Toyoda A."/>
            <person name="Suzuki Y."/>
            <person name="Arimoto A."/>
            <person name="Ishii H."/>
            <person name="Satoh N."/>
            <person name="Nishiyama T."/>
            <person name="Hasebe M."/>
            <person name="Maruyama T."/>
            <person name="Minagawa J."/>
            <person name="Obokata J."/>
            <person name="Shigenobu S."/>
        </authorList>
    </citation>
    <scope>NUCLEOTIDE SEQUENCE [LARGE SCALE GENOMIC DNA]</scope>
</reference>
<accession>A0AAV3ZG09</accession>
<dbReference type="EMBL" id="BLXT01002413">
    <property type="protein sequence ID" value="GFN94079.1"/>
    <property type="molecule type" value="Genomic_DNA"/>
</dbReference>
<name>A0AAV3ZG09_9GAST</name>
<keyword evidence="2" id="KW-1185">Reference proteome</keyword>
<gene>
    <name evidence="1" type="ORF">PoB_002058500</name>
</gene>
<sequence length="113" mass="12530">MVIVTAYLSRSGNYGRKLEISETLRLLFPLSFTGRTRESPMKGRAYFSRICFPSGYHGGDVLHSWRPGLLFVGAPGPGHAQVSVSPEHDCLIKVFRRAYQGCVYGVTKTNGYS</sequence>
<evidence type="ECO:0000313" key="2">
    <source>
        <dbReference type="Proteomes" id="UP000735302"/>
    </source>
</evidence>
<evidence type="ECO:0000313" key="1">
    <source>
        <dbReference type="EMBL" id="GFN94079.1"/>
    </source>
</evidence>